<gene>
    <name evidence="1" type="ORF">Hgul01_01917</name>
</gene>
<comment type="caution">
    <text evidence="1">The sequence shown here is derived from an EMBL/GenBank/DDBJ whole genome shotgun (WGS) entry which is preliminary data.</text>
</comment>
<proteinExistence type="predicted"/>
<sequence>MISKLGFIHTAAVHSATFEQLVGEIQPTCAVEHVVVPALLEQARQAGLTSAIAQQLTQIIEQLQANSVERIICTCSTLGGLAETLNPMVIRVDRAMAEQAIALGSRIAVVAALASTLEPTHALLKAVAQQQAKAIQISNYTCLNAWEAFLTNDQASYLQQIAAVLAMIDQVDVIVLAQASMAEAAKLCQQNIPILSSPRIAIERLFA</sequence>
<protein>
    <recommendedName>
        <fullName evidence="3">Asp/Glu/hydantoin racemase</fullName>
    </recommendedName>
</protein>
<dbReference type="EMBL" id="BAABRU010000006">
    <property type="protein sequence ID" value="GAA5528120.1"/>
    <property type="molecule type" value="Genomic_DNA"/>
</dbReference>
<dbReference type="Proteomes" id="UP001428290">
    <property type="component" value="Unassembled WGS sequence"/>
</dbReference>
<name>A0ABP9WYA2_9CHLR</name>
<accession>A0ABP9WYA2</accession>
<evidence type="ECO:0000313" key="2">
    <source>
        <dbReference type="Proteomes" id="UP001428290"/>
    </source>
</evidence>
<reference evidence="1 2" key="1">
    <citation type="submission" date="2024-02" db="EMBL/GenBank/DDBJ databases">
        <title>Herpetosiphon gulosus NBRC 112829.</title>
        <authorList>
            <person name="Ichikawa N."/>
            <person name="Katano-Makiyama Y."/>
            <person name="Hidaka K."/>
        </authorList>
    </citation>
    <scope>NUCLEOTIDE SEQUENCE [LARGE SCALE GENOMIC DNA]</scope>
    <source>
        <strain evidence="1 2">NBRC 112829</strain>
    </source>
</reference>
<evidence type="ECO:0008006" key="3">
    <source>
        <dbReference type="Google" id="ProtNLM"/>
    </source>
</evidence>
<organism evidence="1 2">
    <name type="scientific">Herpetosiphon gulosus</name>
    <dbReference type="NCBI Taxonomy" id="1973496"/>
    <lineage>
        <taxon>Bacteria</taxon>
        <taxon>Bacillati</taxon>
        <taxon>Chloroflexota</taxon>
        <taxon>Chloroflexia</taxon>
        <taxon>Herpetosiphonales</taxon>
        <taxon>Herpetosiphonaceae</taxon>
        <taxon>Herpetosiphon</taxon>
    </lineage>
</organism>
<dbReference type="RefSeq" id="WP_345721729.1">
    <property type="nucleotide sequence ID" value="NZ_BAABRU010000006.1"/>
</dbReference>
<keyword evidence="2" id="KW-1185">Reference proteome</keyword>
<evidence type="ECO:0000313" key="1">
    <source>
        <dbReference type="EMBL" id="GAA5528120.1"/>
    </source>
</evidence>